<name>A0ABV2AQP0_9EUKA</name>
<dbReference type="PANTHER" id="PTHR11614">
    <property type="entry name" value="PHOSPHOLIPASE-RELATED"/>
    <property type="match status" value="1"/>
</dbReference>
<dbReference type="EMBL" id="JBDODL010002015">
    <property type="protein sequence ID" value="MES1921976.1"/>
    <property type="molecule type" value="Genomic_DNA"/>
</dbReference>
<dbReference type="InterPro" id="IPR022742">
    <property type="entry name" value="Hydrolase_4"/>
</dbReference>
<evidence type="ECO:0000259" key="1">
    <source>
        <dbReference type="Pfam" id="PF12146"/>
    </source>
</evidence>
<evidence type="ECO:0000313" key="2">
    <source>
        <dbReference type="EMBL" id="MES1921976.1"/>
    </source>
</evidence>
<dbReference type="SUPFAM" id="SSF53474">
    <property type="entry name" value="alpha/beta-Hydrolases"/>
    <property type="match status" value="1"/>
</dbReference>
<reference evidence="2 3" key="1">
    <citation type="journal article" date="2024" name="BMC Biol.">
        <title>Comparative genomics of Ascetosporea gives new insight into the evolutionary basis for animal parasitism in Rhizaria.</title>
        <authorList>
            <person name="Hiltunen Thoren M."/>
            <person name="Onut-Brannstrom I."/>
            <person name="Alfjorden A."/>
            <person name="Peckova H."/>
            <person name="Swords F."/>
            <person name="Hooper C."/>
            <person name="Holzer A.S."/>
            <person name="Bass D."/>
            <person name="Burki F."/>
        </authorList>
    </citation>
    <scope>NUCLEOTIDE SEQUENCE [LARGE SCALE GENOMIC DNA]</scope>
    <source>
        <strain evidence="2">20-A016</strain>
    </source>
</reference>
<dbReference type="InterPro" id="IPR029058">
    <property type="entry name" value="AB_hydrolase_fold"/>
</dbReference>
<protein>
    <recommendedName>
        <fullName evidence="1">Serine aminopeptidase S33 domain-containing protein</fullName>
    </recommendedName>
</protein>
<feature type="domain" description="Serine aminopeptidase S33" evidence="1">
    <location>
        <begin position="105"/>
        <end position="259"/>
    </location>
</feature>
<dbReference type="Pfam" id="PF12146">
    <property type="entry name" value="Hydrolase_4"/>
    <property type="match status" value="1"/>
</dbReference>
<evidence type="ECO:0000313" key="3">
    <source>
        <dbReference type="Proteomes" id="UP001439008"/>
    </source>
</evidence>
<proteinExistence type="predicted"/>
<dbReference type="Proteomes" id="UP001439008">
    <property type="component" value="Unassembled WGS sequence"/>
</dbReference>
<dbReference type="InterPro" id="IPR051044">
    <property type="entry name" value="MAG_DAG_Lipase"/>
</dbReference>
<gene>
    <name evidence="2" type="ORF">MHBO_003503</name>
</gene>
<comment type="caution">
    <text evidence="2">The sequence shown here is derived from an EMBL/GenBank/DDBJ whole genome shotgun (WGS) entry which is preliminary data.</text>
</comment>
<organism evidence="2 3">
    <name type="scientific">Bonamia ostreae</name>
    <dbReference type="NCBI Taxonomy" id="126728"/>
    <lineage>
        <taxon>Eukaryota</taxon>
        <taxon>Sar</taxon>
        <taxon>Rhizaria</taxon>
        <taxon>Endomyxa</taxon>
        <taxon>Ascetosporea</taxon>
        <taxon>Haplosporida</taxon>
        <taxon>Bonamia</taxon>
    </lineage>
</organism>
<sequence>MPLKVNTGEQRRKVYDDHPQFRKYGHSIYNPMIPSMQFGAPNISLIQHRIELDSDLTFYLQQWEHVEGDFVDPLQEMSKLGGVEVTTMLENSNKKKFEIKKLNKCPKAVLFYIHGYASSVSFANSVVSKSFCSHNYTVYAMDGFGHGLSDGLHGFIPKFDKYTDYFEKVYNKISEDYRDCKKYLLSVSMGGAVAINILAKKHNFDGIVFISPMIKIAPKIIPGYAVQQVFKLVSFLLPTSKLTPSGMKTSDIFNDQKFAKICLFL</sequence>
<dbReference type="Gene3D" id="3.40.50.1820">
    <property type="entry name" value="alpha/beta hydrolase"/>
    <property type="match status" value="1"/>
</dbReference>
<accession>A0ABV2AQP0</accession>
<keyword evidence="3" id="KW-1185">Reference proteome</keyword>